<protein>
    <submittedName>
        <fullName evidence="8">RNA polymerase sigma-70 factor, ECF subfamily</fullName>
    </submittedName>
</protein>
<dbReference type="GO" id="GO:0006352">
    <property type="term" value="P:DNA-templated transcription initiation"/>
    <property type="evidence" value="ECO:0007669"/>
    <property type="project" value="InterPro"/>
</dbReference>
<keyword evidence="4" id="KW-0238">DNA-binding</keyword>
<evidence type="ECO:0000256" key="3">
    <source>
        <dbReference type="ARBA" id="ARBA00023082"/>
    </source>
</evidence>
<evidence type="ECO:0000259" key="6">
    <source>
        <dbReference type="Pfam" id="PF04542"/>
    </source>
</evidence>
<dbReference type="GO" id="GO:0016987">
    <property type="term" value="F:sigma factor activity"/>
    <property type="evidence" value="ECO:0007669"/>
    <property type="project" value="UniProtKB-KW"/>
</dbReference>
<comment type="similarity">
    <text evidence="1">Belongs to the sigma-70 factor family. ECF subfamily.</text>
</comment>
<gene>
    <name evidence="8" type="ORF">SAMN05421812_10226</name>
</gene>
<evidence type="ECO:0000259" key="7">
    <source>
        <dbReference type="Pfam" id="PF08281"/>
    </source>
</evidence>
<keyword evidence="9" id="KW-1185">Reference proteome</keyword>
<proteinExistence type="inferred from homology"/>
<dbReference type="Gene3D" id="1.10.10.10">
    <property type="entry name" value="Winged helix-like DNA-binding domain superfamily/Winged helix DNA-binding domain"/>
    <property type="match status" value="1"/>
</dbReference>
<feature type="domain" description="RNA polymerase sigma-70 region 2" evidence="6">
    <location>
        <begin position="30"/>
        <end position="93"/>
    </location>
</feature>
<keyword evidence="5" id="KW-0804">Transcription</keyword>
<dbReference type="GO" id="GO:0003677">
    <property type="term" value="F:DNA binding"/>
    <property type="evidence" value="ECO:0007669"/>
    <property type="project" value="UniProtKB-KW"/>
</dbReference>
<dbReference type="PANTHER" id="PTHR43133">
    <property type="entry name" value="RNA POLYMERASE ECF-TYPE SIGMA FACTO"/>
    <property type="match status" value="1"/>
</dbReference>
<evidence type="ECO:0000313" key="9">
    <source>
        <dbReference type="Proteomes" id="UP000198362"/>
    </source>
</evidence>
<keyword evidence="2" id="KW-0805">Transcription regulation</keyword>
<dbReference type="RefSeq" id="WP_089244794.1">
    <property type="nucleotide sequence ID" value="NZ_FZPH01000002.1"/>
</dbReference>
<dbReference type="AlphaFoldDB" id="A0A239HTN8"/>
<dbReference type="SUPFAM" id="SSF88946">
    <property type="entry name" value="Sigma2 domain of RNA polymerase sigma factors"/>
    <property type="match status" value="1"/>
</dbReference>
<dbReference type="InterPro" id="IPR039425">
    <property type="entry name" value="RNA_pol_sigma-70-like"/>
</dbReference>
<dbReference type="CDD" id="cd06171">
    <property type="entry name" value="Sigma70_r4"/>
    <property type="match status" value="1"/>
</dbReference>
<keyword evidence="3" id="KW-0731">Sigma factor</keyword>
<dbReference type="SUPFAM" id="SSF88659">
    <property type="entry name" value="Sigma3 and sigma4 domains of RNA polymerase sigma factors"/>
    <property type="match status" value="1"/>
</dbReference>
<feature type="domain" description="RNA polymerase sigma factor 70 region 4 type 2" evidence="7">
    <location>
        <begin position="115"/>
        <end position="166"/>
    </location>
</feature>
<organism evidence="8 9">
    <name type="scientific">Asanoa hainanensis</name>
    <dbReference type="NCBI Taxonomy" id="560556"/>
    <lineage>
        <taxon>Bacteria</taxon>
        <taxon>Bacillati</taxon>
        <taxon>Actinomycetota</taxon>
        <taxon>Actinomycetes</taxon>
        <taxon>Micromonosporales</taxon>
        <taxon>Micromonosporaceae</taxon>
        <taxon>Asanoa</taxon>
    </lineage>
</organism>
<reference evidence="8 9" key="1">
    <citation type="submission" date="2017-06" db="EMBL/GenBank/DDBJ databases">
        <authorList>
            <person name="Kim H.J."/>
            <person name="Triplett B.A."/>
        </authorList>
    </citation>
    <scope>NUCLEOTIDE SEQUENCE [LARGE SCALE GENOMIC DNA]</scope>
    <source>
        <strain evidence="8 9">CGMCC 4.5593</strain>
    </source>
</reference>
<dbReference type="EMBL" id="FZPH01000002">
    <property type="protein sequence ID" value="SNS84605.1"/>
    <property type="molecule type" value="Genomic_DNA"/>
</dbReference>
<evidence type="ECO:0000256" key="1">
    <source>
        <dbReference type="ARBA" id="ARBA00010641"/>
    </source>
</evidence>
<dbReference type="InterPro" id="IPR013324">
    <property type="entry name" value="RNA_pol_sigma_r3/r4-like"/>
</dbReference>
<name>A0A239HTN8_9ACTN</name>
<dbReference type="PANTHER" id="PTHR43133:SF50">
    <property type="entry name" value="ECF RNA POLYMERASE SIGMA FACTOR SIGM"/>
    <property type="match status" value="1"/>
</dbReference>
<dbReference type="InterPro" id="IPR013325">
    <property type="entry name" value="RNA_pol_sigma_r2"/>
</dbReference>
<sequence>MSTAALTGYCVGAVDPGRVVPDKLDFAEFYAAWFRTLTHQLFAHTGDLAEAQDVVQEAFCRAWPRWSTLDDPGAWVRRVAWNLATSRWRRARRLLHLTRGVREEHTPGPGPDAVALRAALATLPERQRQAVVLFYLADVSIAEIADLTGAAEGTVKSWLHRGRATLALRLTDDDVHASPEVRSA</sequence>
<accession>A0A239HTN8</accession>
<dbReference type="Proteomes" id="UP000198362">
    <property type="component" value="Unassembled WGS sequence"/>
</dbReference>
<dbReference type="InterPro" id="IPR007627">
    <property type="entry name" value="RNA_pol_sigma70_r2"/>
</dbReference>
<evidence type="ECO:0000313" key="8">
    <source>
        <dbReference type="EMBL" id="SNS84605.1"/>
    </source>
</evidence>
<dbReference type="OrthoDB" id="3777963at2"/>
<dbReference type="InterPro" id="IPR036388">
    <property type="entry name" value="WH-like_DNA-bd_sf"/>
</dbReference>
<dbReference type="Pfam" id="PF08281">
    <property type="entry name" value="Sigma70_r4_2"/>
    <property type="match status" value="1"/>
</dbReference>
<dbReference type="Pfam" id="PF04542">
    <property type="entry name" value="Sigma70_r2"/>
    <property type="match status" value="1"/>
</dbReference>
<evidence type="ECO:0000256" key="2">
    <source>
        <dbReference type="ARBA" id="ARBA00023015"/>
    </source>
</evidence>
<dbReference type="Gene3D" id="1.10.1740.10">
    <property type="match status" value="1"/>
</dbReference>
<evidence type="ECO:0000256" key="5">
    <source>
        <dbReference type="ARBA" id="ARBA00023163"/>
    </source>
</evidence>
<evidence type="ECO:0000256" key="4">
    <source>
        <dbReference type="ARBA" id="ARBA00023125"/>
    </source>
</evidence>
<dbReference type="InterPro" id="IPR013249">
    <property type="entry name" value="RNA_pol_sigma70_r4_t2"/>
</dbReference>